<dbReference type="SUPFAM" id="SSF52172">
    <property type="entry name" value="CheY-like"/>
    <property type="match status" value="1"/>
</dbReference>
<dbReference type="Proteomes" id="UP000651050">
    <property type="component" value="Unassembled WGS sequence"/>
</dbReference>
<organism evidence="4 5">
    <name type="scientific">Caenimonas aquaedulcis</name>
    <dbReference type="NCBI Taxonomy" id="2793270"/>
    <lineage>
        <taxon>Bacteria</taxon>
        <taxon>Pseudomonadati</taxon>
        <taxon>Pseudomonadota</taxon>
        <taxon>Betaproteobacteria</taxon>
        <taxon>Burkholderiales</taxon>
        <taxon>Comamonadaceae</taxon>
        <taxon>Caenimonas</taxon>
    </lineage>
</organism>
<evidence type="ECO:0000313" key="5">
    <source>
        <dbReference type="Proteomes" id="UP000651050"/>
    </source>
</evidence>
<evidence type="ECO:0000256" key="1">
    <source>
        <dbReference type="ARBA" id="ARBA00022553"/>
    </source>
</evidence>
<dbReference type="PROSITE" id="PS50110">
    <property type="entry name" value="RESPONSE_REGULATORY"/>
    <property type="match status" value="1"/>
</dbReference>
<dbReference type="InterPro" id="IPR050595">
    <property type="entry name" value="Bact_response_regulator"/>
</dbReference>
<dbReference type="AlphaFoldDB" id="A0A931H4E4"/>
<keyword evidence="1 2" id="KW-0597">Phosphoprotein</keyword>
<dbReference type="EMBL" id="JADWYS010000001">
    <property type="protein sequence ID" value="MBG9388283.1"/>
    <property type="molecule type" value="Genomic_DNA"/>
</dbReference>
<dbReference type="Gene3D" id="3.40.50.2300">
    <property type="match status" value="1"/>
</dbReference>
<gene>
    <name evidence="4" type="ORF">I5803_09640</name>
</gene>
<proteinExistence type="predicted"/>
<dbReference type="SMART" id="SM00448">
    <property type="entry name" value="REC"/>
    <property type="match status" value="1"/>
</dbReference>
<accession>A0A931H4E4</accession>
<dbReference type="PANTHER" id="PTHR44591">
    <property type="entry name" value="STRESS RESPONSE REGULATOR PROTEIN 1"/>
    <property type="match status" value="1"/>
</dbReference>
<dbReference type="GO" id="GO:0000160">
    <property type="term" value="P:phosphorelay signal transduction system"/>
    <property type="evidence" value="ECO:0007669"/>
    <property type="project" value="InterPro"/>
</dbReference>
<protein>
    <submittedName>
        <fullName evidence="4">Response regulator</fullName>
    </submittedName>
</protein>
<sequence length="343" mass="36893">MALILIVEDETTQRFAAKFSLEKAGHKVIEAVDGIEGLAQARARLPDVIACDVVMPRMDGYEFLAALRGDAQLAGIPVLLLTSLAERADVRKGMRSGADDYLTKPFKFAELVEAVQGLVGKRVQRESQAARSALTDLEAAMQSQKNELSLRYEVQLLNELNARWTNKDQANVQLQFADAVLVLVGVFAGPLPASPGFSEADEMRAAYQFARDQLTLFGAQHVLPCGNDILAVFPADVAFQEPGEAVAHAWRATESLVRAVPVQALARGPVSLVQVADPMLGGASTQLVGGSAYLEAQVLRDIARSRGWAVVAAEVLRADLESANALAPGEEGSDAQEPFFRVR</sequence>
<keyword evidence="5" id="KW-1185">Reference proteome</keyword>
<evidence type="ECO:0000256" key="2">
    <source>
        <dbReference type="PROSITE-ProRule" id="PRU00169"/>
    </source>
</evidence>
<dbReference type="RefSeq" id="WP_196986154.1">
    <property type="nucleotide sequence ID" value="NZ_JADWYS010000001.1"/>
</dbReference>
<name>A0A931H4E4_9BURK</name>
<dbReference type="InterPro" id="IPR001789">
    <property type="entry name" value="Sig_transdc_resp-reg_receiver"/>
</dbReference>
<feature type="domain" description="Response regulatory" evidence="3">
    <location>
        <begin position="3"/>
        <end position="119"/>
    </location>
</feature>
<reference evidence="4" key="1">
    <citation type="submission" date="2020-11" db="EMBL/GenBank/DDBJ databases">
        <title>Bacterial whole genome sequence for Caenimonas sp. DR4.4.</title>
        <authorList>
            <person name="Le V."/>
            <person name="Ko S.-R."/>
            <person name="Ahn C.-Y."/>
            <person name="Oh H.-M."/>
        </authorList>
    </citation>
    <scope>NUCLEOTIDE SEQUENCE</scope>
    <source>
        <strain evidence="4">DR4.4</strain>
    </source>
</reference>
<dbReference type="Pfam" id="PF00072">
    <property type="entry name" value="Response_reg"/>
    <property type="match status" value="1"/>
</dbReference>
<evidence type="ECO:0000259" key="3">
    <source>
        <dbReference type="PROSITE" id="PS50110"/>
    </source>
</evidence>
<evidence type="ECO:0000313" key="4">
    <source>
        <dbReference type="EMBL" id="MBG9388283.1"/>
    </source>
</evidence>
<dbReference type="InterPro" id="IPR011006">
    <property type="entry name" value="CheY-like_superfamily"/>
</dbReference>
<feature type="modified residue" description="4-aspartylphosphate" evidence="2">
    <location>
        <position position="52"/>
    </location>
</feature>
<dbReference type="PANTHER" id="PTHR44591:SF3">
    <property type="entry name" value="RESPONSE REGULATORY DOMAIN-CONTAINING PROTEIN"/>
    <property type="match status" value="1"/>
</dbReference>
<comment type="caution">
    <text evidence="4">The sequence shown here is derived from an EMBL/GenBank/DDBJ whole genome shotgun (WGS) entry which is preliminary data.</text>
</comment>